<dbReference type="SUPFAM" id="SSF54909">
    <property type="entry name" value="Dimeric alpha+beta barrel"/>
    <property type="match status" value="1"/>
</dbReference>
<dbReference type="KEGG" id="buz:AYM40_34480"/>
<dbReference type="Proteomes" id="UP000076852">
    <property type="component" value="Chromosome 2"/>
</dbReference>
<dbReference type="AlphaFoldDB" id="A0A160FV63"/>
<protein>
    <recommendedName>
        <fullName evidence="1">DUF1330 domain-containing protein</fullName>
    </recommendedName>
</protein>
<gene>
    <name evidence="2" type="ORF">AYM40_34480</name>
</gene>
<accession>A0A160FV63</accession>
<dbReference type="STRING" id="1804984.AYM40_34480"/>
<evidence type="ECO:0000313" key="2">
    <source>
        <dbReference type="EMBL" id="ANB77209.1"/>
    </source>
</evidence>
<dbReference type="InterPro" id="IPR010753">
    <property type="entry name" value="DUF1330"/>
</dbReference>
<feature type="domain" description="DUF1330" evidence="1">
    <location>
        <begin position="11"/>
        <end position="103"/>
    </location>
</feature>
<keyword evidence="3" id="KW-1185">Reference proteome</keyword>
<dbReference type="PANTHER" id="PTHR41521:SF4">
    <property type="entry name" value="BLR0684 PROTEIN"/>
    <property type="match status" value="1"/>
</dbReference>
<dbReference type="Pfam" id="PF07045">
    <property type="entry name" value="DUF1330"/>
    <property type="match status" value="1"/>
</dbReference>
<name>A0A160FV63_9BURK</name>
<dbReference type="InterPro" id="IPR011008">
    <property type="entry name" value="Dimeric_a/b-barrel"/>
</dbReference>
<organism evidence="2 3">
    <name type="scientific">Paraburkholderia phytofirmans OLGA172</name>
    <dbReference type="NCBI Taxonomy" id="1417228"/>
    <lineage>
        <taxon>Bacteria</taxon>
        <taxon>Pseudomonadati</taxon>
        <taxon>Pseudomonadota</taxon>
        <taxon>Betaproteobacteria</taxon>
        <taxon>Burkholderiales</taxon>
        <taxon>Burkholderiaceae</taxon>
        <taxon>Paraburkholderia</taxon>
    </lineage>
</organism>
<dbReference type="EMBL" id="CP014579">
    <property type="protein sequence ID" value="ANB77209.1"/>
    <property type="molecule type" value="Genomic_DNA"/>
</dbReference>
<dbReference type="Gene3D" id="3.30.70.100">
    <property type="match status" value="1"/>
</dbReference>
<sequence>MFTLRSQHMAAFVVVQESIENEAVFNQYRAKAPATIEAYGGKFLARGGNLEVMEGELPHKRLVIIEFPTRQDAIAWYNSSEYQEILPMRLSSSKGIFAVVDGV</sequence>
<dbReference type="PANTHER" id="PTHR41521">
    <property type="match status" value="1"/>
</dbReference>
<evidence type="ECO:0000259" key="1">
    <source>
        <dbReference type="Pfam" id="PF07045"/>
    </source>
</evidence>
<reference evidence="2 3" key="1">
    <citation type="journal article" date="2016" name="Gene">
        <title>PacBio SMRT assembly of a complex multi-replicon genome reveals chlorocatechol degradative operon in a region of genome plasticity.</title>
        <authorList>
            <person name="Ricker N."/>
            <person name="Shen S.Y."/>
            <person name="Goordial J."/>
            <person name="Jin S."/>
            <person name="Fulthorpe R.R."/>
        </authorList>
    </citation>
    <scope>NUCLEOTIDE SEQUENCE [LARGE SCALE GENOMIC DNA]</scope>
    <source>
        <strain evidence="2 3">OLGA172</strain>
    </source>
</reference>
<proteinExistence type="predicted"/>
<evidence type="ECO:0000313" key="3">
    <source>
        <dbReference type="Proteomes" id="UP000076852"/>
    </source>
</evidence>